<sequence>MPQFSIITPCYNAEKFISKAIESVRAQTFTDWEHIIVDDGSTDNSAEIVSSYMQLEPRLKLIKQSNSGACITRNNGFTASSQASQYLLFFDADDCLEPQMLEIMINYLNAHPDVGAAYCDFYNIDADDQPINTVYCPRLIPSMFGVKTLPYNTPETPLVAIAGGLGGGVDGRTVFRRSIYEQTSGWDENIGRHGGHILDILAQVALISQVHFVPEKLHQYRLHSGSQLHINVNFKAQAEKIINKWKNQKQLNAQQQKQVNQAICFYEKRLTPLVQMLSANQLIKDGKIISALNLYFQAAKNYLPSLFVFSTVKQS</sequence>
<dbReference type="GO" id="GO:0016757">
    <property type="term" value="F:glycosyltransferase activity"/>
    <property type="evidence" value="ECO:0007669"/>
    <property type="project" value="UniProtKB-KW"/>
</dbReference>
<dbReference type="Gene3D" id="3.90.550.10">
    <property type="entry name" value="Spore Coat Polysaccharide Biosynthesis Protein SpsA, Chain A"/>
    <property type="match status" value="1"/>
</dbReference>
<dbReference type="PANTHER" id="PTHR22916:SF3">
    <property type="entry name" value="UDP-GLCNAC:BETAGAL BETA-1,3-N-ACETYLGLUCOSAMINYLTRANSFERASE-LIKE PROTEIN 1"/>
    <property type="match status" value="1"/>
</dbReference>
<keyword evidence="2" id="KW-0328">Glycosyltransferase</keyword>
<protein>
    <submittedName>
        <fullName evidence="2">Glycosyltransferase</fullName>
        <ecNumber evidence="2">2.4.-.-</ecNumber>
    </submittedName>
</protein>
<dbReference type="InterPro" id="IPR029044">
    <property type="entry name" value="Nucleotide-diphossugar_trans"/>
</dbReference>
<dbReference type="InterPro" id="IPR001173">
    <property type="entry name" value="Glyco_trans_2-like"/>
</dbReference>
<dbReference type="PANTHER" id="PTHR22916">
    <property type="entry name" value="GLYCOSYLTRANSFERASE"/>
    <property type="match status" value="1"/>
</dbReference>
<dbReference type="SUPFAM" id="SSF53448">
    <property type="entry name" value="Nucleotide-diphospho-sugar transferases"/>
    <property type="match status" value="1"/>
</dbReference>
<feature type="domain" description="Glycosyltransferase 2-like" evidence="1">
    <location>
        <begin position="5"/>
        <end position="181"/>
    </location>
</feature>
<dbReference type="Pfam" id="PF00535">
    <property type="entry name" value="Glycos_transf_2"/>
    <property type="match status" value="1"/>
</dbReference>
<keyword evidence="3" id="KW-1185">Reference proteome</keyword>
<evidence type="ECO:0000313" key="2">
    <source>
        <dbReference type="EMBL" id="QYX31216.1"/>
    </source>
</evidence>
<evidence type="ECO:0000259" key="1">
    <source>
        <dbReference type="Pfam" id="PF00535"/>
    </source>
</evidence>
<dbReference type="RefSeq" id="WP_220609289.1">
    <property type="nucleotide sequence ID" value="NZ_CP080598.1"/>
</dbReference>
<accession>A0ABX8WYH6</accession>
<dbReference type="Proteomes" id="UP000826540">
    <property type="component" value="Chromosome"/>
</dbReference>
<dbReference type="CDD" id="cd00761">
    <property type="entry name" value="Glyco_tranf_GTA_type"/>
    <property type="match status" value="1"/>
</dbReference>
<reference evidence="2 3" key="1">
    <citation type="journal article" date="2022" name="J. Am. Chem. Soc.">
        <title>Biosynthesis of Guanitoxin Enables Global Environmental Detection in Freshwater Cyanobacteria.</title>
        <authorList>
            <person name="Lima S.T."/>
            <person name="Fallon T.R."/>
            <person name="Cordoza J.L."/>
            <person name="Chekan J.R."/>
            <person name="Delbaje E."/>
            <person name="Hopiavuori A.R."/>
            <person name="Alvarenga D.O."/>
            <person name="Wood S.M."/>
            <person name="Luhavaya H."/>
            <person name="Baumgartner J.T."/>
            <person name="Dorr F.A."/>
            <person name="Etchegaray A."/>
            <person name="Pinto E."/>
            <person name="McKinnie S.M.K."/>
            <person name="Fiore M.F."/>
            <person name="Moore B.S."/>
        </authorList>
    </citation>
    <scope>NUCLEOTIDE SEQUENCE [LARGE SCALE GENOMIC DNA]</scope>
    <source>
        <strain evidence="2 3">ITEP-024</strain>
    </source>
</reference>
<gene>
    <name evidence="2" type="ORF">K2F26_20665</name>
</gene>
<keyword evidence="2" id="KW-0808">Transferase</keyword>
<dbReference type="EMBL" id="CP080598">
    <property type="protein sequence ID" value="QYX31216.1"/>
    <property type="molecule type" value="Genomic_DNA"/>
</dbReference>
<dbReference type="EC" id="2.4.-.-" evidence="2"/>
<evidence type="ECO:0000313" key="3">
    <source>
        <dbReference type="Proteomes" id="UP000826540"/>
    </source>
</evidence>
<organism evidence="2 3">
    <name type="scientific">Sphaerospermopsis torques-reginae ITEP-024</name>
    <dbReference type="NCBI Taxonomy" id="984208"/>
    <lineage>
        <taxon>Bacteria</taxon>
        <taxon>Bacillati</taxon>
        <taxon>Cyanobacteriota</taxon>
        <taxon>Cyanophyceae</taxon>
        <taxon>Nostocales</taxon>
        <taxon>Aphanizomenonaceae</taxon>
        <taxon>Sphaerospermopsis</taxon>
        <taxon>Sphaerospermopsis torques-reginae</taxon>
    </lineage>
</organism>
<name>A0ABX8WYH6_9CYAN</name>
<proteinExistence type="predicted"/>